<dbReference type="Proteomes" id="UP000245396">
    <property type="component" value="Unassembled WGS sequence"/>
</dbReference>
<dbReference type="SUPFAM" id="SSF46689">
    <property type="entry name" value="Homeodomain-like"/>
    <property type="match status" value="1"/>
</dbReference>
<sequence>MLADAGKEATCTEGPGPKERIFHAVISVALRNGFGKVALSLVARDAGLSKGGLLYHFATKNDLISAMLEYYANRTACHPRPVHYGGADVTSSGCNPFAVAVLIAAAENPLLLEPFGQILQSAETRKGGKPMQRPLPLLGNLANRLCLGAMVAVDRQKNAPTGPATLCIGANGWG</sequence>
<dbReference type="InterPro" id="IPR009057">
    <property type="entry name" value="Homeodomain-like_sf"/>
</dbReference>
<dbReference type="AlphaFoldDB" id="A0A316C9R3"/>
<evidence type="ECO:0000313" key="5">
    <source>
        <dbReference type="Proteomes" id="UP000245396"/>
    </source>
</evidence>
<dbReference type="OrthoDB" id="9809772at2"/>
<protein>
    <submittedName>
        <fullName evidence="4">TetR family transcriptional regulator</fullName>
    </submittedName>
</protein>
<feature type="DNA-binding region" description="H-T-H motif" evidence="2">
    <location>
        <begin position="38"/>
        <end position="57"/>
    </location>
</feature>
<organism evidence="4 5">
    <name type="scientific">Pseudaminobacter salicylatoxidans</name>
    <dbReference type="NCBI Taxonomy" id="93369"/>
    <lineage>
        <taxon>Bacteria</taxon>
        <taxon>Pseudomonadati</taxon>
        <taxon>Pseudomonadota</taxon>
        <taxon>Alphaproteobacteria</taxon>
        <taxon>Hyphomicrobiales</taxon>
        <taxon>Phyllobacteriaceae</taxon>
        <taxon>Pseudaminobacter</taxon>
    </lineage>
</organism>
<gene>
    <name evidence="4" type="ORF">C7441_101410</name>
</gene>
<dbReference type="EMBL" id="QGGG01000001">
    <property type="protein sequence ID" value="PWJ86529.1"/>
    <property type="molecule type" value="Genomic_DNA"/>
</dbReference>
<dbReference type="InterPro" id="IPR001647">
    <property type="entry name" value="HTH_TetR"/>
</dbReference>
<evidence type="ECO:0000256" key="2">
    <source>
        <dbReference type="PROSITE-ProRule" id="PRU00335"/>
    </source>
</evidence>
<evidence type="ECO:0000256" key="1">
    <source>
        <dbReference type="ARBA" id="ARBA00023125"/>
    </source>
</evidence>
<dbReference type="PROSITE" id="PS50977">
    <property type="entry name" value="HTH_TETR_2"/>
    <property type="match status" value="1"/>
</dbReference>
<comment type="caution">
    <text evidence="4">The sequence shown here is derived from an EMBL/GenBank/DDBJ whole genome shotgun (WGS) entry which is preliminary data.</text>
</comment>
<evidence type="ECO:0000259" key="3">
    <source>
        <dbReference type="PROSITE" id="PS50977"/>
    </source>
</evidence>
<dbReference type="Pfam" id="PF00440">
    <property type="entry name" value="TetR_N"/>
    <property type="match status" value="1"/>
</dbReference>
<feature type="domain" description="HTH tetR-type" evidence="3">
    <location>
        <begin position="15"/>
        <end position="75"/>
    </location>
</feature>
<keyword evidence="1 2" id="KW-0238">DNA-binding</keyword>
<dbReference type="Gene3D" id="1.10.357.10">
    <property type="entry name" value="Tetracycline Repressor, domain 2"/>
    <property type="match status" value="1"/>
</dbReference>
<accession>A0A316C9R3</accession>
<evidence type="ECO:0000313" key="4">
    <source>
        <dbReference type="EMBL" id="PWJ86529.1"/>
    </source>
</evidence>
<keyword evidence="5" id="KW-1185">Reference proteome</keyword>
<reference evidence="4 5" key="1">
    <citation type="submission" date="2018-05" db="EMBL/GenBank/DDBJ databases">
        <title>Genomic Encyclopedia of Type Strains, Phase IV (KMG-IV): sequencing the most valuable type-strain genomes for metagenomic binning, comparative biology and taxonomic classification.</title>
        <authorList>
            <person name="Goeker M."/>
        </authorList>
    </citation>
    <scope>NUCLEOTIDE SEQUENCE [LARGE SCALE GENOMIC DNA]</scope>
    <source>
        <strain evidence="4 5">DSM 6986</strain>
    </source>
</reference>
<dbReference type="RefSeq" id="WP_109611481.1">
    <property type="nucleotide sequence ID" value="NZ_QGGG01000001.1"/>
</dbReference>
<dbReference type="STRING" id="1192868.GCA_000304395_03014"/>
<dbReference type="GO" id="GO:0003677">
    <property type="term" value="F:DNA binding"/>
    <property type="evidence" value="ECO:0007669"/>
    <property type="project" value="UniProtKB-UniRule"/>
</dbReference>
<proteinExistence type="predicted"/>
<dbReference type="PRINTS" id="PR00455">
    <property type="entry name" value="HTHTETR"/>
</dbReference>
<name>A0A316C9R3_PSESE</name>